<reference evidence="4" key="3">
    <citation type="journal article" date="2010" name="Genome Res.">
        <title>Population genomic sequencing of Coccidioides fungi reveals recent hybridization and transposon control.</title>
        <authorList>
            <person name="Neafsey D.E."/>
            <person name="Barker B.M."/>
            <person name="Sharpton T.J."/>
            <person name="Stajich J.E."/>
            <person name="Park D.J."/>
            <person name="Whiston E."/>
            <person name="Hung C.-Y."/>
            <person name="McMahan C."/>
            <person name="White J."/>
            <person name="Sykes S."/>
            <person name="Heiman D."/>
            <person name="Young S."/>
            <person name="Zeng Q."/>
            <person name="Abouelleil A."/>
            <person name="Aftuck L."/>
            <person name="Bessette D."/>
            <person name="Brown A."/>
            <person name="FitzGerald M."/>
            <person name="Lui A."/>
            <person name="Macdonald J.P."/>
            <person name="Priest M."/>
            <person name="Orbach M.J."/>
            <person name="Galgiani J.N."/>
            <person name="Kirkland T.N."/>
            <person name="Cole G.T."/>
            <person name="Birren B.W."/>
            <person name="Henn M.R."/>
            <person name="Taylor J.W."/>
            <person name="Rounsley S.D."/>
        </authorList>
    </citation>
    <scope>NUCLEOTIDE SEQUENCE [LARGE SCALE GENOMIC DNA]</scope>
    <source>
        <strain evidence="4">RMSCC 3488</strain>
    </source>
</reference>
<dbReference type="Gene3D" id="3.90.1720.60">
    <property type="match status" value="1"/>
</dbReference>
<protein>
    <recommendedName>
        <fullName evidence="2">BBC1/AIM3 cysteine proteinase-fold domain-containing protein</fullName>
    </recommendedName>
</protein>
<name>A0A0J6FT97_COCPO</name>
<organism evidence="3 4">
    <name type="scientific">Coccidioides posadasii RMSCC 3488</name>
    <dbReference type="NCBI Taxonomy" id="454284"/>
    <lineage>
        <taxon>Eukaryota</taxon>
        <taxon>Fungi</taxon>
        <taxon>Dikarya</taxon>
        <taxon>Ascomycota</taxon>
        <taxon>Pezizomycotina</taxon>
        <taxon>Eurotiomycetes</taxon>
        <taxon>Eurotiomycetidae</taxon>
        <taxon>Onygenales</taxon>
        <taxon>Onygenaceae</taxon>
        <taxon>Coccidioides</taxon>
    </lineage>
</organism>
<feature type="domain" description="BBC1/AIM3 cysteine proteinase-fold" evidence="2">
    <location>
        <begin position="116"/>
        <end position="290"/>
    </location>
</feature>
<sequence>MSSHPSENIPLALSTNWFLATPPTFPYPELRAHAPISSATYTWEYIERIDPDPSNLNTHPGVLSQDWTVIGAVQWELDMSITKIRVQWNTSDITNTLRSDIKHLPSSAHGPRGYTRELTREQLLLASQWYAPHILSFARSRLGTTVADGECWSLASAALQHTRGAAVREGHEPPQPSTGRVHGQLVLDWDVSSLVPAAGILQAADVRAGDVLELSDAHFRHIRVLLGGLASGEENVQVGEHTAIVDAVEGEKVSVVEQNARVEREVSVGAYDLGEMVKGRVRVFRPVGGNGTEKMSLNGLLLATDHFVFKLPPGLGVVYSGDWHAANPRETPDPEFQNPPPHTTL</sequence>
<dbReference type="Pfam" id="PF25459">
    <property type="entry name" value="AIM3_BBC1_C"/>
    <property type="match status" value="1"/>
</dbReference>
<proteinExistence type="predicted"/>
<dbReference type="EMBL" id="DS268114">
    <property type="protein sequence ID" value="KMM72329.1"/>
    <property type="molecule type" value="Genomic_DNA"/>
</dbReference>
<dbReference type="Proteomes" id="UP000054567">
    <property type="component" value="Unassembled WGS sequence"/>
</dbReference>
<evidence type="ECO:0000313" key="3">
    <source>
        <dbReference type="EMBL" id="KMM72329.1"/>
    </source>
</evidence>
<evidence type="ECO:0000256" key="1">
    <source>
        <dbReference type="SAM" id="MobiDB-lite"/>
    </source>
</evidence>
<reference evidence="4" key="2">
    <citation type="journal article" date="2009" name="Genome Res.">
        <title>Comparative genomic analyses of the human fungal pathogens Coccidioides and their relatives.</title>
        <authorList>
            <person name="Sharpton T.J."/>
            <person name="Stajich J.E."/>
            <person name="Rounsley S.D."/>
            <person name="Gardner M.J."/>
            <person name="Wortman J.R."/>
            <person name="Jordar V.S."/>
            <person name="Maiti R."/>
            <person name="Kodira C.D."/>
            <person name="Neafsey D.E."/>
            <person name="Zeng Q."/>
            <person name="Hung C.-Y."/>
            <person name="McMahan C."/>
            <person name="Muszewska A."/>
            <person name="Grynberg M."/>
            <person name="Mandel M.A."/>
            <person name="Kellner E.M."/>
            <person name="Barker B.M."/>
            <person name="Galgiani J.N."/>
            <person name="Orbach M.J."/>
            <person name="Kirkland T.N."/>
            <person name="Cole G.T."/>
            <person name="Henn M.R."/>
            <person name="Birren B.W."/>
            <person name="Taylor J.W."/>
        </authorList>
    </citation>
    <scope>NUCLEOTIDE SEQUENCE [LARGE SCALE GENOMIC DNA]</scope>
    <source>
        <strain evidence="4">RMSCC 3488</strain>
    </source>
</reference>
<reference evidence="3 4" key="1">
    <citation type="submission" date="2007-06" db="EMBL/GenBank/DDBJ databases">
        <title>The Genome Sequence of Coccidioides posadasii RMSCC_3488.</title>
        <authorList>
            <consortium name="Coccidioides Genome Resources Consortium"/>
            <consortium name="The Broad Institute Genome Sequencing Platform"/>
            <person name="Henn M.R."/>
            <person name="Sykes S."/>
            <person name="Young S."/>
            <person name="Jaffe D."/>
            <person name="Berlin A."/>
            <person name="Alvarez P."/>
            <person name="Butler J."/>
            <person name="Gnerre S."/>
            <person name="Grabherr M."/>
            <person name="Mauceli E."/>
            <person name="Brockman W."/>
            <person name="Kodira C."/>
            <person name="Alvarado L."/>
            <person name="Zeng Q."/>
            <person name="Crawford M."/>
            <person name="Antoine C."/>
            <person name="Devon K."/>
            <person name="Galgiani J."/>
            <person name="Orsborn K."/>
            <person name="Lewis M.L."/>
            <person name="Nusbaum C."/>
            <person name="Galagan J."/>
            <person name="Birren B."/>
        </authorList>
    </citation>
    <scope>NUCLEOTIDE SEQUENCE [LARGE SCALE GENOMIC DNA]</scope>
    <source>
        <strain evidence="3 4">RMSCC 3488</strain>
    </source>
</reference>
<evidence type="ECO:0000259" key="2">
    <source>
        <dbReference type="Pfam" id="PF25459"/>
    </source>
</evidence>
<evidence type="ECO:0000313" key="4">
    <source>
        <dbReference type="Proteomes" id="UP000054567"/>
    </source>
</evidence>
<dbReference type="AlphaFoldDB" id="A0A0J6FT97"/>
<dbReference type="VEuPathDB" id="FungiDB:CPAG_08626"/>
<gene>
    <name evidence="3" type="ORF">CPAG_08626</name>
</gene>
<feature type="region of interest" description="Disordered" evidence="1">
    <location>
        <begin position="326"/>
        <end position="345"/>
    </location>
</feature>
<accession>A0A0J6FT97</accession>
<dbReference type="OrthoDB" id="3357271at2759"/>
<dbReference type="InterPro" id="IPR057402">
    <property type="entry name" value="AIM3_BBC1_C"/>
</dbReference>